<proteinExistence type="predicted"/>
<organism evidence="5 6">
    <name type="scientific">Paenibacillus prosopidis</name>
    <dbReference type="NCBI Taxonomy" id="630520"/>
    <lineage>
        <taxon>Bacteria</taxon>
        <taxon>Bacillati</taxon>
        <taxon>Bacillota</taxon>
        <taxon>Bacilli</taxon>
        <taxon>Bacillales</taxon>
        <taxon>Paenibacillaceae</taxon>
        <taxon>Paenibacillus</taxon>
    </lineage>
</organism>
<dbReference type="Gene3D" id="2.60.120.280">
    <property type="entry name" value="Regulatory protein AraC"/>
    <property type="match status" value="1"/>
</dbReference>
<dbReference type="RefSeq" id="WP_114382683.1">
    <property type="nucleotide sequence ID" value="NZ_QPJD01000016.1"/>
</dbReference>
<dbReference type="InterPro" id="IPR037923">
    <property type="entry name" value="HTH-like"/>
</dbReference>
<comment type="caution">
    <text evidence="5">The sequence shown here is derived from an EMBL/GenBank/DDBJ whole genome shotgun (WGS) entry which is preliminary data.</text>
</comment>
<dbReference type="SUPFAM" id="SSF51215">
    <property type="entry name" value="Regulatory protein AraC"/>
    <property type="match status" value="1"/>
</dbReference>
<dbReference type="PRINTS" id="PR00032">
    <property type="entry name" value="HTHARAC"/>
</dbReference>
<dbReference type="GO" id="GO:0043565">
    <property type="term" value="F:sequence-specific DNA binding"/>
    <property type="evidence" value="ECO:0007669"/>
    <property type="project" value="InterPro"/>
</dbReference>
<gene>
    <name evidence="5" type="ORF">DFP97_11668</name>
</gene>
<evidence type="ECO:0000313" key="6">
    <source>
        <dbReference type="Proteomes" id="UP000252415"/>
    </source>
</evidence>
<accession>A0A368VRB6</accession>
<sequence>MINNNEQNALSDLLQSLQVQLLAAHKTQVSNDWGETDSVPGYNKLYFICEGEGWIRIGTNDYYPKPGQLFLTPAHVKKSFSALNGRPYLKYWCHYNITAGPFDLFQWIGVPLCIDVSDTDKMTQLFQEMIDWHRQDSIVARLREKALLLEIISGFLETVPIRVLQHRSEEMNRLNIIQQYVDNHLHTGITIDQMAEAVHLHPNYFISYFKKHFGIPPLKYVNRKRTDRAKQLLMATPLSIKEIADQTGFKETNHFTKFFRKETSLSPTEYRMAYS</sequence>
<dbReference type="OrthoDB" id="9780667at2"/>
<keyword evidence="6" id="KW-1185">Reference proteome</keyword>
<dbReference type="Gene3D" id="1.10.10.60">
    <property type="entry name" value="Homeodomain-like"/>
    <property type="match status" value="2"/>
</dbReference>
<evidence type="ECO:0000313" key="5">
    <source>
        <dbReference type="EMBL" id="RCW42506.1"/>
    </source>
</evidence>
<dbReference type="Pfam" id="PF12833">
    <property type="entry name" value="HTH_18"/>
    <property type="match status" value="1"/>
</dbReference>
<dbReference type="AlphaFoldDB" id="A0A368VRB6"/>
<dbReference type="Proteomes" id="UP000252415">
    <property type="component" value="Unassembled WGS sequence"/>
</dbReference>
<dbReference type="GO" id="GO:0003700">
    <property type="term" value="F:DNA-binding transcription factor activity"/>
    <property type="evidence" value="ECO:0007669"/>
    <property type="project" value="InterPro"/>
</dbReference>
<dbReference type="Pfam" id="PF02311">
    <property type="entry name" value="AraC_binding"/>
    <property type="match status" value="1"/>
</dbReference>
<keyword evidence="3" id="KW-0804">Transcription</keyword>
<keyword evidence="2 5" id="KW-0238">DNA-binding</keyword>
<evidence type="ECO:0000256" key="1">
    <source>
        <dbReference type="ARBA" id="ARBA00023015"/>
    </source>
</evidence>
<dbReference type="PROSITE" id="PS01124">
    <property type="entry name" value="HTH_ARAC_FAMILY_2"/>
    <property type="match status" value="1"/>
</dbReference>
<dbReference type="InterPro" id="IPR003313">
    <property type="entry name" value="AraC-bd"/>
</dbReference>
<evidence type="ECO:0000259" key="4">
    <source>
        <dbReference type="PROSITE" id="PS01124"/>
    </source>
</evidence>
<evidence type="ECO:0000256" key="3">
    <source>
        <dbReference type="ARBA" id="ARBA00023163"/>
    </source>
</evidence>
<protein>
    <submittedName>
        <fullName evidence="5">AraC-like DNA-binding protein</fullName>
    </submittedName>
</protein>
<dbReference type="SMART" id="SM00342">
    <property type="entry name" value="HTH_ARAC"/>
    <property type="match status" value="1"/>
</dbReference>
<dbReference type="InterPro" id="IPR020449">
    <property type="entry name" value="Tscrpt_reg_AraC-type_HTH"/>
</dbReference>
<dbReference type="EMBL" id="QPJD01000016">
    <property type="protein sequence ID" value="RCW42506.1"/>
    <property type="molecule type" value="Genomic_DNA"/>
</dbReference>
<dbReference type="PANTHER" id="PTHR43280">
    <property type="entry name" value="ARAC-FAMILY TRANSCRIPTIONAL REGULATOR"/>
    <property type="match status" value="1"/>
</dbReference>
<dbReference type="SUPFAM" id="SSF46689">
    <property type="entry name" value="Homeodomain-like"/>
    <property type="match status" value="2"/>
</dbReference>
<evidence type="ECO:0000256" key="2">
    <source>
        <dbReference type="ARBA" id="ARBA00023125"/>
    </source>
</evidence>
<keyword evidence="1" id="KW-0805">Transcription regulation</keyword>
<dbReference type="InterPro" id="IPR018060">
    <property type="entry name" value="HTH_AraC"/>
</dbReference>
<reference evidence="5 6" key="1">
    <citation type="submission" date="2018-07" db="EMBL/GenBank/DDBJ databases">
        <title>Genomic Encyclopedia of Type Strains, Phase III (KMG-III): the genomes of soil and plant-associated and newly described type strains.</title>
        <authorList>
            <person name="Whitman W."/>
        </authorList>
    </citation>
    <scope>NUCLEOTIDE SEQUENCE [LARGE SCALE GENOMIC DNA]</scope>
    <source>
        <strain evidence="5 6">CECT 7506</strain>
    </source>
</reference>
<name>A0A368VRB6_9BACL</name>
<feature type="domain" description="HTH araC/xylS-type" evidence="4">
    <location>
        <begin position="175"/>
        <end position="273"/>
    </location>
</feature>
<dbReference type="PANTHER" id="PTHR43280:SF28">
    <property type="entry name" value="HTH-TYPE TRANSCRIPTIONAL ACTIVATOR RHAS"/>
    <property type="match status" value="1"/>
</dbReference>
<dbReference type="InterPro" id="IPR009057">
    <property type="entry name" value="Homeodomain-like_sf"/>
</dbReference>